<proteinExistence type="predicted"/>
<gene>
    <name evidence="1" type="primary">SRR5467091_15_2</name>
</gene>
<reference evidence="1" key="1">
    <citation type="submission" date="2020-09" db="EMBL/GenBank/DDBJ databases">
        <title>Leviviricetes taxonomy.</title>
        <authorList>
            <person name="Stockdale S.R."/>
            <person name="Callanan J."/>
            <person name="Adriaenssens E.M."/>
            <person name="Kuhn J.H."/>
            <person name="Rumnieks J."/>
            <person name="Shkoporov A."/>
            <person name="Draper L.A."/>
            <person name="Ross P."/>
            <person name="Hill C."/>
        </authorList>
    </citation>
    <scope>NUCLEOTIDE SEQUENCE</scope>
</reference>
<keyword evidence="2" id="KW-1185">Reference proteome</keyword>
<evidence type="ECO:0000313" key="1">
    <source>
        <dbReference type="EMBL" id="DAD52498.1"/>
    </source>
</evidence>
<dbReference type="RefSeq" id="YP_010771168.1">
    <property type="nucleotide sequence ID" value="NC_074508.1"/>
</dbReference>
<sequence>MGARSRSILPPAEGGSYVTLPSTTVVQSPVIRDGAEIRTDDVVGNRSGFNAFTTSTTTRAGGIANGYRLNGSLTAADRNIYDWHIDAAIQNVPNPATGPLGNSLTLSLQQKYAWQILKRTNPGRPEVNLPQFLGELKDIPDMMRGWARLLRQVHLGGSKISSAIANMGEIQAAGLLTYRWGIAPFLSDVKGMIGLQEKVDKRFLDLNRLHSGQKQRTRTKLGTGSMKVKNANQTFESGAFFMQGYWEDVYTYKVWGTCQWYAPEWSIYRKMDPPALLARAKSEILGLTAMGAVEAAYELLPWSWLVDWFTDAGTIISANLNSLDLLHSGMCIMQTSQIKRKATYLPMAARYANIEIKPMTRTRTVKERRIVTTLIPVPMLRWPILTGRQVSIVGALSVVKASPTIRRLLRSLGRKSD</sequence>
<accession>A0A8S5L5G7</accession>
<dbReference type="KEGG" id="vg:80400827"/>
<dbReference type="GeneID" id="80400827"/>
<dbReference type="Proteomes" id="UP000677169">
    <property type="component" value="Segment"/>
</dbReference>
<name>A0A8S5L5G7_9VIRU</name>
<protein>
    <submittedName>
        <fullName evidence="1">Maturation protein</fullName>
    </submittedName>
</protein>
<evidence type="ECO:0000313" key="2">
    <source>
        <dbReference type="Proteomes" id="UP000677169"/>
    </source>
</evidence>
<dbReference type="EMBL" id="BK014122">
    <property type="protein sequence ID" value="DAD52498.1"/>
    <property type="molecule type" value="Genomic_RNA"/>
</dbReference>
<organism evidence="1 2">
    <name type="scientific">ssRNA phage SRR5467091_15</name>
    <dbReference type="NCBI Taxonomy" id="2786465"/>
    <lineage>
        <taxon>Viruses</taxon>
        <taxon>Riboviria</taxon>
        <taxon>Orthornavirae</taxon>
        <taxon>Lenarviricota</taxon>
        <taxon>Leviviricetes</taxon>
        <taxon>Timlovirales</taxon>
        <taxon>Steitzviridae</taxon>
        <taxon>Timirovirus</taxon>
        <taxon>Timirovirus borboradaptatum</taxon>
    </lineage>
</organism>